<organism evidence="2 4">
    <name type="scientific">Alkalihalobacillus alcalophilus ATCC 27647 = CGMCC 1.3604</name>
    <dbReference type="NCBI Taxonomy" id="1218173"/>
    <lineage>
        <taxon>Bacteria</taxon>
        <taxon>Bacillati</taxon>
        <taxon>Bacillota</taxon>
        <taxon>Bacilli</taxon>
        <taxon>Bacillales</taxon>
        <taxon>Bacillaceae</taxon>
        <taxon>Alkalihalobacillus</taxon>
    </lineage>
</organism>
<dbReference type="RefSeq" id="WP_003323317.1">
    <property type="nucleotide sequence ID" value="NZ_ALPT02000010.1"/>
</dbReference>
<accession>A0A094WQX0</accession>
<dbReference type="OrthoDB" id="1640349at2"/>
<keyword evidence="1" id="KW-1133">Transmembrane helix</keyword>
<feature type="transmembrane region" description="Helical" evidence="1">
    <location>
        <begin position="91"/>
        <end position="112"/>
    </location>
</feature>
<dbReference type="Proteomes" id="UP000002754">
    <property type="component" value="Unassembled WGS sequence"/>
</dbReference>
<evidence type="ECO:0000313" key="2">
    <source>
        <dbReference type="EMBL" id="KGA98438.1"/>
    </source>
</evidence>
<reference evidence="2 4" key="1">
    <citation type="journal article" date="2014" name="Genome Announc.">
        <title>Draft Genome Sequence of Bacillus alcalophilus AV1934, a Classic Alkaliphile Isolated from Human Feces in 1934.</title>
        <authorList>
            <person name="Attie O."/>
            <person name="Jayaprakash A."/>
            <person name="Shah H."/>
            <person name="Paulsen I.T."/>
            <person name="Morino M."/>
            <person name="Takahashi Y."/>
            <person name="Narumi I."/>
            <person name="Sachidanandam R."/>
            <person name="Satoh K."/>
            <person name="Ito M."/>
            <person name="Krulwich T.A."/>
        </authorList>
    </citation>
    <scope>NUCLEOTIDE SEQUENCE [LARGE SCALE GENOMIC DNA]</scope>
    <source>
        <strain evidence="2 4">AV1934</strain>
    </source>
</reference>
<dbReference type="PIRSF" id="PIRSF029895">
    <property type="entry name" value="SpoIV"/>
    <property type="match status" value="1"/>
</dbReference>
<dbReference type="Proteomes" id="UP000297014">
    <property type="component" value="Unassembled WGS sequence"/>
</dbReference>
<dbReference type="eggNOG" id="COG0561">
    <property type="taxonomic scope" value="Bacteria"/>
</dbReference>
<sequence length="395" mass="46101">MKNFFLKRIQGYVRVYIDAPFPEHFLNRCLEEGIDVWKIKKVGDERLSFFMDLEDVHRIRPLIKKTEAKVHFSTRYGFPFFYKKMLKRSGFVLGIFLCLIMLFTGSNMVWGIEIKGASPQVETQLVKLVNDIGIKRGKFQFHLPSEEDIQTYVTEQLDGATWVGVKKKGTTYQFEVVEQTLPERAELLDPRHLVSKKKAIIHDIFVEHGQALVKPNDFVQKGDILISGYIGKEGKQELVPAVGVVRGEVWYRAEVEKSIESLFTTLTGEQKDKHYLQLFDWEIPIWGFGQPEFSDFETFEDVTPFRFLKWELPVSYKKQKLYETSPFERTYTDEEAIEKAIQFASDEMNKQFSDDTEIIEEKVLHETIENGKVILKIHYKVVEDIMKEQAIIQGD</sequence>
<dbReference type="InterPro" id="IPR010690">
    <property type="entry name" value="YqfD"/>
</dbReference>
<dbReference type="NCBIfam" id="TIGR02876">
    <property type="entry name" value="spore_yqfD"/>
    <property type="match status" value="1"/>
</dbReference>
<dbReference type="AlphaFoldDB" id="A0A094WQX0"/>
<dbReference type="EMBL" id="JALP01000373">
    <property type="protein sequence ID" value="THG88509.1"/>
    <property type="molecule type" value="Genomic_DNA"/>
</dbReference>
<proteinExistence type="predicted"/>
<reference evidence="3 5" key="2">
    <citation type="submission" date="2014-01" db="EMBL/GenBank/DDBJ databases">
        <title>Draft genome sequencing of Bacillus alcalophilus CGMCC 1.3604.</title>
        <authorList>
            <person name="Yang J."/>
            <person name="Diao L."/>
            <person name="Yang S."/>
        </authorList>
    </citation>
    <scope>NUCLEOTIDE SEQUENCE [LARGE SCALE GENOMIC DNA]</scope>
    <source>
        <strain evidence="3 5">CGMCC 1.3604</strain>
    </source>
</reference>
<dbReference type="STRING" id="1218173.BALCAV_0204210"/>
<keyword evidence="1" id="KW-0812">Transmembrane</keyword>
<dbReference type="Pfam" id="PF06898">
    <property type="entry name" value="YqfD"/>
    <property type="match status" value="1"/>
</dbReference>
<keyword evidence="4" id="KW-1185">Reference proteome</keyword>
<protein>
    <submittedName>
        <fullName evidence="2">Stage IV sporulation protein</fullName>
    </submittedName>
</protein>
<keyword evidence="1" id="KW-0472">Membrane</keyword>
<evidence type="ECO:0000256" key="1">
    <source>
        <dbReference type="SAM" id="Phobius"/>
    </source>
</evidence>
<comment type="caution">
    <text evidence="2">The sequence shown here is derived from an EMBL/GenBank/DDBJ whole genome shotgun (WGS) entry which is preliminary data.</text>
</comment>
<gene>
    <name evidence="3" type="ORF">AJ85_02640</name>
    <name evidence="2" type="ORF">BALCAV_0204210</name>
</gene>
<evidence type="ECO:0000313" key="4">
    <source>
        <dbReference type="Proteomes" id="UP000002754"/>
    </source>
</evidence>
<evidence type="ECO:0000313" key="5">
    <source>
        <dbReference type="Proteomes" id="UP000297014"/>
    </source>
</evidence>
<dbReference type="EMBL" id="ALPT02000010">
    <property type="protein sequence ID" value="KGA98438.1"/>
    <property type="molecule type" value="Genomic_DNA"/>
</dbReference>
<evidence type="ECO:0000313" key="3">
    <source>
        <dbReference type="EMBL" id="THG88509.1"/>
    </source>
</evidence>
<name>A0A094WQX0_ALKAL</name>